<evidence type="ECO:0000256" key="4">
    <source>
        <dbReference type="ARBA" id="ARBA00007626"/>
    </source>
</evidence>
<dbReference type="PhylomeDB" id="B4JND9"/>
<dbReference type="SMR" id="B4JND9"/>
<feature type="domain" description="PRORP" evidence="16">
    <location>
        <begin position="297"/>
        <end position="533"/>
    </location>
</feature>
<reference evidence="17 18" key="1">
    <citation type="journal article" date="2007" name="Nature">
        <title>Evolution of genes and genomes on the Drosophila phylogeny.</title>
        <authorList>
            <consortium name="Drosophila 12 Genomes Consortium"/>
            <person name="Clark A.G."/>
            <person name="Eisen M.B."/>
            <person name="Smith D.R."/>
            <person name="Bergman C.M."/>
            <person name="Oliver B."/>
            <person name="Markow T.A."/>
            <person name="Kaufman T.C."/>
            <person name="Kellis M."/>
            <person name="Gelbart W."/>
            <person name="Iyer V.N."/>
            <person name="Pollard D.A."/>
            <person name="Sackton T.B."/>
            <person name="Larracuente A.M."/>
            <person name="Singh N.D."/>
            <person name="Abad J.P."/>
            <person name="Abt D.N."/>
            <person name="Adryan B."/>
            <person name="Aguade M."/>
            <person name="Akashi H."/>
            <person name="Anderson W.W."/>
            <person name="Aquadro C.F."/>
            <person name="Ardell D.H."/>
            <person name="Arguello R."/>
            <person name="Artieri C.G."/>
            <person name="Barbash D.A."/>
            <person name="Barker D."/>
            <person name="Barsanti P."/>
            <person name="Batterham P."/>
            <person name="Batzoglou S."/>
            <person name="Begun D."/>
            <person name="Bhutkar A."/>
            <person name="Blanco E."/>
            <person name="Bosak S.A."/>
            <person name="Bradley R.K."/>
            <person name="Brand A.D."/>
            <person name="Brent M.R."/>
            <person name="Brooks A.N."/>
            <person name="Brown R.H."/>
            <person name="Butlin R.K."/>
            <person name="Caggese C."/>
            <person name="Calvi B.R."/>
            <person name="Bernardo de Carvalho A."/>
            <person name="Caspi A."/>
            <person name="Castrezana S."/>
            <person name="Celniker S.E."/>
            <person name="Chang J.L."/>
            <person name="Chapple C."/>
            <person name="Chatterji S."/>
            <person name="Chinwalla A."/>
            <person name="Civetta A."/>
            <person name="Clifton S.W."/>
            <person name="Comeron J.M."/>
            <person name="Costello J.C."/>
            <person name="Coyne J.A."/>
            <person name="Daub J."/>
            <person name="David R.G."/>
            <person name="Delcher A.L."/>
            <person name="Delehaunty K."/>
            <person name="Do C.B."/>
            <person name="Ebling H."/>
            <person name="Edwards K."/>
            <person name="Eickbush T."/>
            <person name="Evans J.D."/>
            <person name="Filipski A."/>
            <person name="Findeiss S."/>
            <person name="Freyhult E."/>
            <person name="Fulton L."/>
            <person name="Fulton R."/>
            <person name="Garcia A.C."/>
            <person name="Gardiner A."/>
            <person name="Garfield D.A."/>
            <person name="Garvin B.E."/>
            <person name="Gibson G."/>
            <person name="Gilbert D."/>
            <person name="Gnerre S."/>
            <person name="Godfrey J."/>
            <person name="Good R."/>
            <person name="Gotea V."/>
            <person name="Gravely B."/>
            <person name="Greenberg A.J."/>
            <person name="Griffiths-Jones S."/>
            <person name="Gross S."/>
            <person name="Guigo R."/>
            <person name="Gustafson E.A."/>
            <person name="Haerty W."/>
            <person name="Hahn M.W."/>
            <person name="Halligan D.L."/>
            <person name="Halpern A.L."/>
            <person name="Halter G.M."/>
            <person name="Han M.V."/>
            <person name="Heger A."/>
            <person name="Hillier L."/>
            <person name="Hinrichs A.S."/>
            <person name="Holmes I."/>
            <person name="Hoskins R.A."/>
            <person name="Hubisz M.J."/>
            <person name="Hultmark D."/>
            <person name="Huntley M.A."/>
            <person name="Jaffe D.B."/>
            <person name="Jagadeeshan S."/>
            <person name="Jeck W.R."/>
            <person name="Johnson J."/>
            <person name="Jones C.D."/>
            <person name="Jordan W.C."/>
            <person name="Karpen G.H."/>
            <person name="Kataoka E."/>
            <person name="Keightley P.D."/>
            <person name="Kheradpour P."/>
            <person name="Kirkness E.F."/>
            <person name="Koerich L.B."/>
            <person name="Kristiansen K."/>
            <person name="Kudrna D."/>
            <person name="Kulathinal R.J."/>
            <person name="Kumar S."/>
            <person name="Kwok R."/>
            <person name="Lander E."/>
            <person name="Langley C.H."/>
            <person name="Lapoint R."/>
            <person name="Lazzaro B.P."/>
            <person name="Lee S.J."/>
            <person name="Levesque L."/>
            <person name="Li R."/>
            <person name="Lin C.F."/>
            <person name="Lin M.F."/>
            <person name="Lindblad-Toh K."/>
            <person name="Llopart A."/>
            <person name="Long M."/>
            <person name="Low L."/>
            <person name="Lozovsky E."/>
            <person name="Lu J."/>
            <person name="Luo M."/>
            <person name="Machado C.A."/>
            <person name="Makalowski W."/>
            <person name="Marzo M."/>
            <person name="Matsuda M."/>
            <person name="Matzkin L."/>
            <person name="McAllister B."/>
            <person name="McBride C.S."/>
            <person name="McKernan B."/>
            <person name="McKernan K."/>
            <person name="Mendez-Lago M."/>
            <person name="Minx P."/>
            <person name="Mollenhauer M.U."/>
            <person name="Montooth K."/>
            <person name="Mount S.M."/>
            <person name="Mu X."/>
            <person name="Myers E."/>
            <person name="Negre B."/>
            <person name="Newfeld S."/>
            <person name="Nielsen R."/>
            <person name="Noor M.A."/>
            <person name="O'Grady P."/>
            <person name="Pachter L."/>
            <person name="Papaceit M."/>
            <person name="Parisi M.J."/>
            <person name="Parisi M."/>
            <person name="Parts L."/>
            <person name="Pedersen J.S."/>
            <person name="Pesole G."/>
            <person name="Phillippy A.M."/>
            <person name="Ponting C.P."/>
            <person name="Pop M."/>
            <person name="Porcelli D."/>
            <person name="Powell J.R."/>
            <person name="Prohaska S."/>
            <person name="Pruitt K."/>
            <person name="Puig M."/>
            <person name="Quesneville H."/>
            <person name="Ram K.R."/>
            <person name="Rand D."/>
            <person name="Rasmussen M.D."/>
            <person name="Reed L.K."/>
            <person name="Reenan R."/>
            <person name="Reily A."/>
            <person name="Remington K.A."/>
            <person name="Rieger T.T."/>
            <person name="Ritchie M.G."/>
            <person name="Robin C."/>
            <person name="Rogers Y.H."/>
            <person name="Rohde C."/>
            <person name="Rozas J."/>
            <person name="Rubenfield M.J."/>
            <person name="Ruiz A."/>
            <person name="Russo S."/>
            <person name="Salzberg S.L."/>
            <person name="Sanchez-Gracia A."/>
            <person name="Saranga D.J."/>
            <person name="Sato H."/>
            <person name="Schaeffer S.W."/>
            <person name="Schatz M.C."/>
            <person name="Schlenke T."/>
            <person name="Schwartz R."/>
            <person name="Segarra C."/>
            <person name="Singh R.S."/>
            <person name="Sirot L."/>
            <person name="Sirota M."/>
            <person name="Sisneros N.B."/>
            <person name="Smith C.D."/>
            <person name="Smith T.F."/>
            <person name="Spieth J."/>
            <person name="Stage D.E."/>
            <person name="Stark A."/>
            <person name="Stephan W."/>
            <person name="Strausberg R.L."/>
            <person name="Strempel S."/>
            <person name="Sturgill D."/>
            <person name="Sutton G."/>
            <person name="Sutton G.G."/>
            <person name="Tao W."/>
            <person name="Teichmann S."/>
            <person name="Tobari Y.N."/>
            <person name="Tomimura Y."/>
            <person name="Tsolas J.M."/>
            <person name="Valente V.L."/>
            <person name="Venter E."/>
            <person name="Venter J.C."/>
            <person name="Vicario S."/>
            <person name="Vieira F.G."/>
            <person name="Vilella A.J."/>
            <person name="Villasante A."/>
            <person name="Walenz B."/>
            <person name="Wang J."/>
            <person name="Wasserman M."/>
            <person name="Watts T."/>
            <person name="Wilson D."/>
            <person name="Wilson R.K."/>
            <person name="Wing R.A."/>
            <person name="Wolfner M.F."/>
            <person name="Wong A."/>
            <person name="Wong G.K."/>
            <person name="Wu C.I."/>
            <person name="Wu G."/>
            <person name="Yamamoto D."/>
            <person name="Yang H.P."/>
            <person name="Yang S.P."/>
            <person name="Yorke J.A."/>
            <person name="Yoshida K."/>
            <person name="Zdobnov E."/>
            <person name="Zhang P."/>
            <person name="Zhang Y."/>
            <person name="Zimin A.V."/>
            <person name="Baldwin J."/>
            <person name="Abdouelleil A."/>
            <person name="Abdulkadir J."/>
            <person name="Abebe A."/>
            <person name="Abera B."/>
            <person name="Abreu J."/>
            <person name="Acer S.C."/>
            <person name="Aftuck L."/>
            <person name="Alexander A."/>
            <person name="An P."/>
            <person name="Anderson E."/>
            <person name="Anderson S."/>
            <person name="Arachi H."/>
            <person name="Azer M."/>
            <person name="Bachantsang P."/>
            <person name="Barry A."/>
            <person name="Bayul T."/>
            <person name="Berlin A."/>
            <person name="Bessette D."/>
            <person name="Bloom T."/>
            <person name="Blye J."/>
            <person name="Boguslavskiy L."/>
            <person name="Bonnet C."/>
            <person name="Boukhgalter B."/>
            <person name="Bourzgui I."/>
            <person name="Brown A."/>
            <person name="Cahill P."/>
            <person name="Channer S."/>
            <person name="Cheshatsang Y."/>
            <person name="Chuda L."/>
            <person name="Citroen M."/>
            <person name="Collymore A."/>
            <person name="Cooke P."/>
            <person name="Costello M."/>
            <person name="D'Aco K."/>
            <person name="Daza R."/>
            <person name="De Haan G."/>
            <person name="DeGray S."/>
            <person name="DeMaso C."/>
            <person name="Dhargay N."/>
            <person name="Dooley K."/>
            <person name="Dooley E."/>
            <person name="Doricent M."/>
            <person name="Dorje P."/>
            <person name="Dorjee K."/>
            <person name="Dupes A."/>
            <person name="Elong R."/>
            <person name="Falk J."/>
            <person name="Farina A."/>
            <person name="Faro S."/>
            <person name="Ferguson D."/>
            <person name="Fisher S."/>
            <person name="Foley C.D."/>
            <person name="Franke A."/>
            <person name="Friedrich D."/>
            <person name="Gadbois L."/>
            <person name="Gearin G."/>
            <person name="Gearin C.R."/>
            <person name="Giannoukos G."/>
            <person name="Goode T."/>
            <person name="Graham J."/>
            <person name="Grandbois E."/>
            <person name="Grewal S."/>
            <person name="Gyaltsen K."/>
            <person name="Hafez N."/>
            <person name="Hagos B."/>
            <person name="Hall J."/>
            <person name="Henson C."/>
            <person name="Hollinger A."/>
            <person name="Honan T."/>
            <person name="Huard M.D."/>
            <person name="Hughes L."/>
            <person name="Hurhula B."/>
            <person name="Husby M.E."/>
            <person name="Kamat A."/>
            <person name="Kanga B."/>
            <person name="Kashin S."/>
            <person name="Khazanovich D."/>
            <person name="Kisner P."/>
            <person name="Lance K."/>
            <person name="Lara M."/>
            <person name="Lee W."/>
            <person name="Lennon N."/>
            <person name="Letendre F."/>
            <person name="LeVine R."/>
            <person name="Lipovsky A."/>
            <person name="Liu X."/>
            <person name="Liu J."/>
            <person name="Liu S."/>
            <person name="Lokyitsang T."/>
            <person name="Lokyitsang Y."/>
            <person name="Lubonja R."/>
            <person name="Lui A."/>
            <person name="MacDonald P."/>
            <person name="Magnisalis V."/>
            <person name="Maru K."/>
            <person name="Matthews C."/>
            <person name="McCusker W."/>
            <person name="McDonough S."/>
            <person name="Mehta T."/>
            <person name="Meldrim J."/>
            <person name="Meneus L."/>
            <person name="Mihai O."/>
            <person name="Mihalev A."/>
            <person name="Mihova T."/>
            <person name="Mittelman R."/>
            <person name="Mlenga V."/>
            <person name="Montmayeur A."/>
            <person name="Mulrain L."/>
            <person name="Navidi A."/>
            <person name="Naylor J."/>
            <person name="Negash T."/>
            <person name="Nguyen T."/>
            <person name="Nguyen N."/>
            <person name="Nicol R."/>
            <person name="Norbu C."/>
            <person name="Norbu N."/>
            <person name="Novod N."/>
            <person name="O'Neill B."/>
            <person name="Osman S."/>
            <person name="Markiewicz E."/>
            <person name="Oyono O.L."/>
            <person name="Patti C."/>
            <person name="Phunkhang P."/>
            <person name="Pierre F."/>
            <person name="Priest M."/>
            <person name="Raghuraman S."/>
            <person name="Rege F."/>
            <person name="Reyes R."/>
            <person name="Rise C."/>
            <person name="Rogov P."/>
            <person name="Ross K."/>
            <person name="Ryan E."/>
            <person name="Settipalli S."/>
            <person name="Shea T."/>
            <person name="Sherpa N."/>
            <person name="Shi L."/>
            <person name="Shih D."/>
            <person name="Sparrow T."/>
            <person name="Spaulding J."/>
            <person name="Stalker J."/>
            <person name="Stange-Thomann N."/>
            <person name="Stavropoulos S."/>
            <person name="Stone C."/>
            <person name="Strader C."/>
            <person name="Tesfaye S."/>
            <person name="Thomson T."/>
            <person name="Thoulutsang Y."/>
            <person name="Thoulutsang D."/>
            <person name="Topham K."/>
            <person name="Topping I."/>
            <person name="Tsamla T."/>
            <person name="Vassiliev H."/>
            <person name="Vo A."/>
            <person name="Wangchuk T."/>
            <person name="Wangdi T."/>
            <person name="Weiand M."/>
            <person name="Wilkinson J."/>
            <person name="Wilson A."/>
            <person name="Yadav S."/>
            <person name="Young G."/>
            <person name="Yu Q."/>
            <person name="Zembek L."/>
            <person name="Zhong D."/>
            <person name="Zimmer A."/>
            <person name="Zwirko Z."/>
            <person name="Jaffe D.B."/>
            <person name="Alvarez P."/>
            <person name="Brockman W."/>
            <person name="Butler J."/>
            <person name="Chin C."/>
            <person name="Gnerre S."/>
            <person name="Grabherr M."/>
            <person name="Kleber M."/>
            <person name="Mauceli E."/>
            <person name="MacCallum I."/>
        </authorList>
    </citation>
    <scope>NUCLEOTIDE SEQUENCE [LARGE SCALE GENOMIC DNA]</scope>
    <source>
        <strain evidence="18">Tucson 15287-2541.00</strain>
    </source>
</reference>
<dbReference type="GO" id="GO:0030678">
    <property type="term" value="C:mitochondrial ribonuclease P complex"/>
    <property type="evidence" value="ECO:0007669"/>
    <property type="project" value="EnsemblMetazoa"/>
</dbReference>
<protein>
    <recommendedName>
        <fullName evidence="14">Mitochondrial ribonuclease P catalytic subunit</fullName>
        <ecNumber evidence="5">3.1.26.5</ecNumber>
    </recommendedName>
    <alternativeName>
        <fullName evidence="15">Mitochondrial ribonuclease P protein 3</fullName>
    </alternativeName>
</protein>
<accession>B4JND9</accession>
<evidence type="ECO:0000256" key="7">
    <source>
        <dbReference type="ARBA" id="ARBA00022722"/>
    </source>
</evidence>
<dbReference type="eggNOG" id="ENOG502QRKG">
    <property type="taxonomic scope" value="Eukaryota"/>
</dbReference>
<evidence type="ECO:0000256" key="6">
    <source>
        <dbReference type="ARBA" id="ARBA00022694"/>
    </source>
</evidence>
<evidence type="ECO:0000256" key="9">
    <source>
        <dbReference type="ARBA" id="ARBA00022801"/>
    </source>
</evidence>
<keyword evidence="18" id="KW-1185">Reference proteome</keyword>
<evidence type="ECO:0000256" key="13">
    <source>
        <dbReference type="ARBA" id="ARBA00023128"/>
    </source>
</evidence>
<dbReference type="Pfam" id="PF16953">
    <property type="entry name" value="PRORP"/>
    <property type="match status" value="1"/>
</dbReference>
<dbReference type="FunFam" id="3.40.50.11980:FF:000006">
    <property type="entry name" value="AGAP001968-PB"/>
    <property type="match status" value="1"/>
</dbReference>
<evidence type="ECO:0000313" key="18">
    <source>
        <dbReference type="Proteomes" id="UP000001070"/>
    </source>
</evidence>
<dbReference type="GO" id="GO:0097745">
    <property type="term" value="P:mitochondrial tRNA 5'-end processing"/>
    <property type="evidence" value="ECO:0007669"/>
    <property type="project" value="EnsemblMetazoa"/>
</dbReference>
<evidence type="ECO:0000256" key="15">
    <source>
        <dbReference type="ARBA" id="ARBA00044559"/>
    </source>
</evidence>
<evidence type="ECO:0000256" key="14">
    <source>
        <dbReference type="ARBA" id="ARBA00044536"/>
    </source>
</evidence>
<dbReference type="Gene3D" id="3.40.50.11980">
    <property type="match status" value="1"/>
</dbReference>
<comment type="similarity">
    <text evidence="4">Belongs to the PPR family. P subfamily.</text>
</comment>
<dbReference type="AlphaFoldDB" id="B4JND9"/>
<dbReference type="InterPro" id="IPR033495">
    <property type="entry name" value="MRPP3_PIN_dom"/>
</dbReference>
<keyword evidence="10" id="KW-0862">Zinc</keyword>
<dbReference type="GO" id="GO:0005759">
    <property type="term" value="C:mitochondrial matrix"/>
    <property type="evidence" value="ECO:0007669"/>
    <property type="project" value="EnsemblMetazoa"/>
</dbReference>
<evidence type="ECO:0000256" key="10">
    <source>
        <dbReference type="ARBA" id="ARBA00022833"/>
    </source>
</evidence>
<dbReference type="KEGG" id="dgr:6565926"/>
<comment type="subcellular location">
    <subcellularLocation>
        <location evidence="3">Mitochondrion</location>
    </subcellularLocation>
</comment>
<dbReference type="CDD" id="cd18718">
    <property type="entry name" value="PIN_PRORP"/>
    <property type="match status" value="1"/>
</dbReference>
<gene>
    <name evidence="17" type="primary">Dgri\GH24799</name>
    <name evidence="17" type="ORF">Dgri_GH24799</name>
</gene>
<dbReference type="STRING" id="7222.B4JND9"/>
<keyword evidence="7" id="KW-0540">Nuclease</keyword>
<keyword evidence="9" id="KW-0378">Hydrolase</keyword>
<dbReference type="HOGENOM" id="CLU_033070_1_0_1"/>
<dbReference type="Proteomes" id="UP000001070">
    <property type="component" value="Unassembled WGS sequence"/>
</dbReference>
<dbReference type="EC" id="3.1.26.5" evidence="5"/>
<evidence type="ECO:0000256" key="8">
    <source>
        <dbReference type="ARBA" id="ARBA00022723"/>
    </source>
</evidence>
<dbReference type="GO" id="GO:0004526">
    <property type="term" value="F:ribonuclease P activity"/>
    <property type="evidence" value="ECO:0007669"/>
    <property type="project" value="UniProtKB-EC"/>
</dbReference>
<evidence type="ECO:0000256" key="1">
    <source>
        <dbReference type="ARBA" id="ARBA00000928"/>
    </source>
</evidence>
<comment type="catalytic activity">
    <reaction evidence="1">
        <text>Endonucleolytic cleavage of RNA, removing 5'-extranucleotides from tRNA precursor.</text>
        <dbReference type="EC" id="3.1.26.5"/>
    </reaction>
</comment>
<keyword evidence="13" id="KW-0496">Mitochondrion</keyword>
<dbReference type="PANTHER" id="PTHR13547">
    <property type="match status" value="1"/>
</dbReference>
<dbReference type="GO" id="GO:0001682">
    <property type="term" value="P:tRNA 5'-leader removal"/>
    <property type="evidence" value="ECO:0007669"/>
    <property type="project" value="TreeGrafter"/>
</dbReference>
<dbReference type="GO" id="GO:0140040">
    <property type="term" value="P:mitochondrial polycistronic RNA processing"/>
    <property type="evidence" value="ECO:0007669"/>
    <property type="project" value="EnsemblMetazoa"/>
</dbReference>
<keyword evidence="12" id="KW-0809">Transit peptide</keyword>
<evidence type="ECO:0000259" key="16">
    <source>
        <dbReference type="Pfam" id="PF16953"/>
    </source>
</evidence>
<dbReference type="OMA" id="VKEPIRY"/>
<dbReference type="Gene3D" id="1.25.40.10">
    <property type="entry name" value="Tetratricopeptide repeat domain"/>
    <property type="match status" value="1"/>
</dbReference>
<dbReference type="FunCoup" id="B4JND9">
    <property type="interactions" value="1414"/>
</dbReference>
<name>B4JND9_DROGR</name>
<evidence type="ECO:0000313" key="17">
    <source>
        <dbReference type="EMBL" id="EDV92232.1"/>
    </source>
</evidence>
<dbReference type="InterPro" id="IPR031595">
    <property type="entry name" value="PRORP_C"/>
</dbReference>
<evidence type="ECO:0000256" key="5">
    <source>
        <dbReference type="ARBA" id="ARBA00012179"/>
    </source>
</evidence>
<evidence type="ECO:0000256" key="3">
    <source>
        <dbReference type="ARBA" id="ARBA00004173"/>
    </source>
</evidence>
<keyword evidence="11" id="KW-0460">Magnesium</keyword>
<evidence type="ECO:0000256" key="2">
    <source>
        <dbReference type="ARBA" id="ARBA00001946"/>
    </source>
</evidence>
<evidence type="ECO:0000256" key="12">
    <source>
        <dbReference type="ARBA" id="ARBA00022946"/>
    </source>
</evidence>
<keyword evidence="6" id="KW-0819">tRNA processing</keyword>
<comment type="cofactor">
    <cofactor evidence="2">
        <name>Mg(2+)</name>
        <dbReference type="ChEBI" id="CHEBI:18420"/>
    </cofactor>
</comment>
<keyword evidence="8" id="KW-0479">Metal-binding</keyword>
<dbReference type="InParanoid" id="B4JND9"/>
<dbReference type="PANTHER" id="PTHR13547:SF1">
    <property type="entry name" value="MITOCHONDRIAL RIBONUCLEASE P CATALYTIC SUBUNIT"/>
    <property type="match status" value="1"/>
</dbReference>
<proteinExistence type="inferred from homology"/>
<dbReference type="InterPro" id="IPR011990">
    <property type="entry name" value="TPR-like_helical_dom_sf"/>
</dbReference>
<sequence length="537" mass="61390">MYNFRLLRQLRLGGITQATATRLTQAPTCRRLLASHHKRRPQLGAVQSDQLQQLKTDYFEHRRELSNEEWQRVRQTLTDSYKYINSSNVDAVILGLCSTAEQLPLAKSYLGYLQAERIEPNAATLGRLLRVYNAAHHTRALSDAEQSEIVHICDAVQGAHETLDASSCEHLIHGLVATNHHWQRALPLLEMMKVTSTPSVAAYSALAAKAFSVAQPELAWRLLEEMLLARKLPKCEVYLAHLAHSAQNASTLVANLEQLLQFLERHDILISDLVAQQLMALAQRMPQQFQVASTRLDRMGKCTACQQHLQHVAISDAQFAELHESFLAKVLIRNDVFQKSTPEEVARFKQYVEQTAPYDCVIDGLNVAYSTGNKKPPQQLAKLLATVVRYFKERRKRVLVLGRQHMRNWSKPVWQYIQSNASVFLTNNLSHDDPFLLYATLRSGQETDFFSRDLMRSHAFLLGGDLKAVFRRWQQEHQYSLVTQTQTGQIIVKEPIRHRLSAHKVNNVWHVPCCDTYMTQPPDSFEVPEKWLCLTIT</sequence>
<evidence type="ECO:0000256" key="11">
    <source>
        <dbReference type="ARBA" id="ARBA00022842"/>
    </source>
</evidence>
<dbReference type="GO" id="GO:0046872">
    <property type="term" value="F:metal ion binding"/>
    <property type="evidence" value="ECO:0007669"/>
    <property type="project" value="UniProtKB-KW"/>
</dbReference>
<dbReference type="OrthoDB" id="46913at2759"/>
<organism evidence="18">
    <name type="scientific">Drosophila grimshawi</name>
    <name type="common">Hawaiian fruit fly</name>
    <name type="synonym">Idiomyia grimshawi</name>
    <dbReference type="NCBI Taxonomy" id="7222"/>
    <lineage>
        <taxon>Eukaryota</taxon>
        <taxon>Metazoa</taxon>
        <taxon>Ecdysozoa</taxon>
        <taxon>Arthropoda</taxon>
        <taxon>Hexapoda</taxon>
        <taxon>Insecta</taxon>
        <taxon>Pterygota</taxon>
        <taxon>Neoptera</taxon>
        <taxon>Endopterygota</taxon>
        <taxon>Diptera</taxon>
        <taxon>Brachycera</taxon>
        <taxon>Muscomorpha</taxon>
        <taxon>Ephydroidea</taxon>
        <taxon>Drosophilidae</taxon>
        <taxon>Drosophila</taxon>
        <taxon>Hawaiian Drosophila</taxon>
    </lineage>
</organism>
<dbReference type="EMBL" id="CH916371">
    <property type="protein sequence ID" value="EDV92232.1"/>
    <property type="molecule type" value="Genomic_DNA"/>
</dbReference>